<dbReference type="RefSeq" id="WP_212773102.1">
    <property type="nucleotide sequence ID" value="NZ_AP024601.1"/>
</dbReference>
<dbReference type="FunFam" id="3.55.40.20:FF:000001">
    <property type="entry name" value="Superoxide dismutase"/>
    <property type="match status" value="1"/>
</dbReference>
<evidence type="ECO:0000259" key="8">
    <source>
        <dbReference type="Pfam" id="PF00081"/>
    </source>
</evidence>
<feature type="binding site" evidence="6">
    <location>
        <position position="28"/>
    </location>
    <ligand>
        <name>Mn(2+)</name>
        <dbReference type="ChEBI" id="CHEBI:29035"/>
    </ligand>
</feature>
<feature type="domain" description="Manganese/iron superoxide dismutase C-terminal" evidence="9">
    <location>
        <begin position="98"/>
        <end position="199"/>
    </location>
</feature>
<dbReference type="FunFam" id="1.10.287.990:FF:000001">
    <property type="entry name" value="Superoxide dismutase"/>
    <property type="match status" value="1"/>
</dbReference>
<name>A0A8D5UGP7_9BACL</name>
<keyword evidence="4 6" id="KW-0479">Metal-binding</keyword>
<keyword evidence="5 7" id="KW-0560">Oxidoreductase</keyword>
<dbReference type="InterPro" id="IPR001189">
    <property type="entry name" value="Mn/Fe_SOD"/>
</dbReference>
<dbReference type="Pfam" id="PF00081">
    <property type="entry name" value="Sod_Fe_N"/>
    <property type="match status" value="1"/>
</dbReference>
<evidence type="ECO:0000256" key="3">
    <source>
        <dbReference type="ARBA" id="ARBA00012682"/>
    </source>
</evidence>
<sequence length="205" mass="22915">MAKHELPALPYAHDALEPYIDAQTMEIHHGRHHATYVNNLNAALEGHTALAEKSIEDLLRNIDQVPESIRTAVRNNGGGHANHSLFWQIMSPNGGGEPSGELANAINQAFGSFDRFKEEFTKAATTRFGSGWAWLVVKKDGSLAVTSTPNQDSPLMDGDTPILGLDVWEHAYYLKYQNKRPEYIKAFWNVVNWDEVAKRYQAARG</sequence>
<dbReference type="AlphaFoldDB" id="A0A8D5UGP7"/>
<evidence type="ECO:0000256" key="6">
    <source>
        <dbReference type="PIRSR" id="PIRSR000349-1"/>
    </source>
</evidence>
<accession>A0A8D5UGP7</accession>
<dbReference type="InterPro" id="IPR019831">
    <property type="entry name" value="Mn/Fe_SOD_N"/>
</dbReference>
<evidence type="ECO:0000256" key="5">
    <source>
        <dbReference type="ARBA" id="ARBA00023002"/>
    </source>
</evidence>
<dbReference type="GO" id="GO:0004784">
    <property type="term" value="F:superoxide dismutase activity"/>
    <property type="evidence" value="ECO:0007669"/>
    <property type="project" value="UniProtKB-EC"/>
</dbReference>
<feature type="binding site" evidence="6">
    <location>
        <position position="166"/>
    </location>
    <ligand>
        <name>Mn(2+)</name>
        <dbReference type="ChEBI" id="CHEBI:29035"/>
    </ligand>
</feature>
<comment type="catalytic activity">
    <reaction evidence="7">
        <text>2 superoxide + 2 H(+) = H2O2 + O2</text>
        <dbReference type="Rhea" id="RHEA:20696"/>
        <dbReference type="ChEBI" id="CHEBI:15378"/>
        <dbReference type="ChEBI" id="CHEBI:15379"/>
        <dbReference type="ChEBI" id="CHEBI:16240"/>
        <dbReference type="ChEBI" id="CHEBI:18421"/>
        <dbReference type="EC" id="1.15.1.1"/>
    </reaction>
</comment>
<evidence type="ECO:0000259" key="9">
    <source>
        <dbReference type="Pfam" id="PF02777"/>
    </source>
</evidence>
<dbReference type="PANTHER" id="PTHR43595">
    <property type="entry name" value="37S RIBOSOMAL PROTEIN S26, MITOCHONDRIAL"/>
    <property type="match status" value="1"/>
</dbReference>
<evidence type="ECO:0000256" key="7">
    <source>
        <dbReference type="RuleBase" id="RU000414"/>
    </source>
</evidence>
<feature type="binding site" evidence="6">
    <location>
        <position position="83"/>
    </location>
    <ligand>
        <name>Mn(2+)</name>
        <dbReference type="ChEBI" id="CHEBI:29035"/>
    </ligand>
</feature>
<dbReference type="EMBL" id="AP024601">
    <property type="protein sequence ID" value="BCU82804.1"/>
    <property type="molecule type" value="Genomic_DNA"/>
</dbReference>
<dbReference type="PIRSF" id="PIRSF000349">
    <property type="entry name" value="SODismutase"/>
    <property type="match status" value="1"/>
</dbReference>
<dbReference type="GO" id="GO:0005737">
    <property type="term" value="C:cytoplasm"/>
    <property type="evidence" value="ECO:0007669"/>
    <property type="project" value="TreeGrafter"/>
</dbReference>
<dbReference type="PROSITE" id="PS00088">
    <property type="entry name" value="SOD_MN"/>
    <property type="match status" value="1"/>
</dbReference>
<comment type="cofactor">
    <cofactor evidence="1">
        <name>Mn(2+)</name>
        <dbReference type="ChEBI" id="CHEBI:29035"/>
    </cofactor>
</comment>
<dbReference type="InterPro" id="IPR036314">
    <property type="entry name" value="SOD_C_sf"/>
</dbReference>
<comment type="similarity">
    <text evidence="2 7">Belongs to the iron/manganese superoxide dismutase family.</text>
</comment>
<evidence type="ECO:0000256" key="4">
    <source>
        <dbReference type="ARBA" id="ARBA00022723"/>
    </source>
</evidence>
<reference evidence="10" key="1">
    <citation type="journal article" date="2013" name="Int. J. Syst. Evol. Microbiol.">
        <title>Polycladomyces abyssicola gen. nov., sp. nov., a thermophilic filamentous bacterium isolated from hemipelagic sediment.</title>
        <authorList>
            <person name="Tsubouchi T."/>
            <person name="Shimane Y."/>
            <person name="Mori K."/>
            <person name="Usui K."/>
            <person name="Hiraki T."/>
            <person name="Tame A."/>
            <person name="Uematsu K."/>
            <person name="Maruyama T."/>
            <person name="Hatada Y."/>
        </authorList>
    </citation>
    <scope>NUCLEOTIDE SEQUENCE</scope>
    <source>
        <strain evidence="10">JIR-001</strain>
    </source>
</reference>
<dbReference type="Gene3D" id="3.55.40.20">
    <property type="entry name" value="Iron/manganese superoxide dismutase, C-terminal domain"/>
    <property type="match status" value="1"/>
</dbReference>
<dbReference type="Gene3D" id="1.10.287.990">
    <property type="entry name" value="Fe,Mn superoxide dismutase (SOD) domain"/>
    <property type="match status" value="1"/>
</dbReference>
<dbReference type="InterPro" id="IPR019833">
    <property type="entry name" value="Mn/Fe_SOD_BS"/>
</dbReference>
<dbReference type="InterPro" id="IPR019832">
    <property type="entry name" value="Mn/Fe_SOD_C"/>
</dbReference>
<evidence type="ECO:0000256" key="1">
    <source>
        <dbReference type="ARBA" id="ARBA00001936"/>
    </source>
</evidence>
<dbReference type="EC" id="1.15.1.1" evidence="3 7"/>
<reference evidence="10" key="2">
    <citation type="journal article" date="2021" name="Microbiol. Resour. Announc.">
        <title>Complete Genome Sequence of Polycladomyces abyssicola JIR-001T, Isolated from Hemipelagic Sediment in Deep Seawater.</title>
        <authorList>
            <person name="Tsubouchi T."/>
            <person name="Kaneko Y."/>
        </authorList>
    </citation>
    <scope>NUCLEOTIDE SEQUENCE</scope>
    <source>
        <strain evidence="10">JIR-001</strain>
    </source>
</reference>
<dbReference type="Pfam" id="PF02777">
    <property type="entry name" value="Sod_Fe_C"/>
    <property type="match status" value="1"/>
</dbReference>
<dbReference type="SUPFAM" id="SSF54719">
    <property type="entry name" value="Fe,Mn superoxide dismutase (SOD), C-terminal domain"/>
    <property type="match status" value="1"/>
</dbReference>
<comment type="function">
    <text evidence="7">Destroys radicals which are normally produced within the cells and which are toxic to biological systems.</text>
</comment>
<dbReference type="Proteomes" id="UP000677436">
    <property type="component" value="Chromosome"/>
</dbReference>
<dbReference type="PRINTS" id="PR01703">
    <property type="entry name" value="MNSODISMTASE"/>
</dbReference>
<keyword evidence="11" id="KW-1185">Reference proteome</keyword>
<evidence type="ECO:0000313" key="10">
    <source>
        <dbReference type="EMBL" id="BCU82804.1"/>
    </source>
</evidence>
<dbReference type="PANTHER" id="PTHR43595:SF2">
    <property type="entry name" value="SMALL RIBOSOMAL SUBUNIT PROTEIN MS42"/>
    <property type="match status" value="1"/>
</dbReference>
<feature type="binding site" evidence="6">
    <location>
        <position position="170"/>
    </location>
    <ligand>
        <name>Mn(2+)</name>
        <dbReference type="ChEBI" id="CHEBI:29035"/>
    </ligand>
</feature>
<gene>
    <name evidence="10" type="primary">sodA</name>
    <name evidence="10" type="ORF">JIR001_25870</name>
</gene>
<dbReference type="GO" id="GO:0046872">
    <property type="term" value="F:metal ion binding"/>
    <property type="evidence" value="ECO:0007669"/>
    <property type="project" value="UniProtKB-KW"/>
</dbReference>
<dbReference type="InterPro" id="IPR036324">
    <property type="entry name" value="Mn/Fe_SOD_N_sf"/>
</dbReference>
<proteinExistence type="inferred from homology"/>
<dbReference type="KEGG" id="pabs:JIR001_25870"/>
<feature type="domain" description="Manganese/iron superoxide dismutase N-terminal" evidence="8">
    <location>
        <begin position="3"/>
        <end position="91"/>
    </location>
</feature>
<dbReference type="SUPFAM" id="SSF46609">
    <property type="entry name" value="Fe,Mn superoxide dismutase (SOD), N-terminal domain"/>
    <property type="match status" value="1"/>
</dbReference>
<evidence type="ECO:0000313" key="11">
    <source>
        <dbReference type="Proteomes" id="UP000677436"/>
    </source>
</evidence>
<organism evidence="10 11">
    <name type="scientific">Polycladomyces abyssicola</name>
    <dbReference type="NCBI Taxonomy" id="1125966"/>
    <lineage>
        <taxon>Bacteria</taxon>
        <taxon>Bacillati</taxon>
        <taxon>Bacillota</taxon>
        <taxon>Bacilli</taxon>
        <taxon>Bacillales</taxon>
        <taxon>Thermoactinomycetaceae</taxon>
        <taxon>Polycladomyces</taxon>
    </lineage>
</organism>
<protein>
    <recommendedName>
        <fullName evidence="3 7">Superoxide dismutase</fullName>
        <ecNumber evidence="3 7">1.15.1.1</ecNumber>
    </recommendedName>
</protein>
<evidence type="ECO:0000256" key="2">
    <source>
        <dbReference type="ARBA" id="ARBA00008714"/>
    </source>
</evidence>